<dbReference type="PROSITE" id="PS51708">
    <property type="entry name" value="CHAD"/>
    <property type="match status" value="1"/>
</dbReference>
<dbReference type="PANTHER" id="PTHR39339">
    <property type="entry name" value="SLR1444 PROTEIN"/>
    <property type="match status" value="1"/>
</dbReference>
<dbReference type="SMART" id="SM00880">
    <property type="entry name" value="CHAD"/>
    <property type="match status" value="1"/>
</dbReference>
<evidence type="ECO:0000313" key="3">
    <source>
        <dbReference type="Proteomes" id="UP000265341"/>
    </source>
</evidence>
<evidence type="ECO:0000313" key="2">
    <source>
        <dbReference type="EMBL" id="RIH87158.1"/>
    </source>
</evidence>
<dbReference type="AlphaFoldDB" id="A0A399ET71"/>
<dbReference type="Pfam" id="PF05235">
    <property type="entry name" value="CHAD"/>
    <property type="match status" value="1"/>
</dbReference>
<dbReference type="Gene3D" id="1.40.20.10">
    <property type="entry name" value="CHAD domain"/>
    <property type="match status" value="1"/>
</dbReference>
<evidence type="ECO:0000259" key="1">
    <source>
        <dbReference type="PROSITE" id="PS51708"/>
    </source>
</evidence>
<dbReference type="OrthoDB" id="9777271at2"/>
<dbReference type="RefSeq" id="WP_119276910.1">
    <property type="nucleotide sequence ID" value="NZ_QWLA01000022.1"/>
</dbReference>
<dbReference type="EMBL" id="QWLA01000022">
    <property type="protein sequence ID" value="RIH87158.1"/>
    <property type="molecule type" value="Genomic_DNA"/>
</dbReference>
<protein>
    <submittedName>
        <fullName evidence="2">CHAD domain protein</fullName>
    </submittedName>
</protein>
<gene>
    <name evidence="2" type="ORF">Mrose_01442</name>
</gene>
<keyword evidence="3" id="KW-1185">Reference proteome</keyword>
<feature type="domain" description="CHAD" evidence="1">
    <location>
        <begin position="1"/>
        <end position="225"/>
    </location>
</feature>
<sequence>MIDPQPWLTHLRVHLLIAREGSDPEGVHQVRVAGRRLRVWLELAGMSLLEDDLAWLVQVAGQVRDLEVLLSDEQPEAFAKWLRKELKAARATFVPTLDSPRMAGLLWALSSLPPIPLSQAQARLSRFERRLRRRAATWAQEDTLEALHGVRRALRRLRYAREWLGHDTDDLKRLQDALGQVGDLSFTLTYLQRFEQQGGKVASSHRRRLEGRLQQAIEQARQSWREWTGDL</sequence>
<dbReference type="InterPro" id="IPR007899">
    <property type="entry name" value="CHAD_dom"/>
</dbReference>
<name>A0A399ET71_9DEIN</name>
<dbReference type="Proteomes" id="UP000265341">
    <property type="component" value="Unassembled WGS sequence"/>
</dbReference>
<dbReference type="InterPro" id="IPR038186">
    <property type="entry name" value="CHAD_dom_sf"/>
</dbReference>
<dbReference type="PANTHER" id="PTHR39339:SF1">
    <property type="entry name" value="CHAD DOMAIN-CONTAINING PROTEIN"/>
    <property type="match status" value="1"/>
</dbReference>
<proteinExistence type="predicted"/>
<comment type="caution">
    <text evidence="2">The sequence shown here is derived from an EMBL/GenBank/DDBJ whole genome shotgun (WGS) entry which is preliminary data.</text>
</comment>
<accession>A0A399ET71</accession>
<organism evidence="2 3">
    <name type="scientific">Calidithermus roseus</name>
    <dbReference type="NCBI Taxonomy" id="1644118"/>
    <lineage>
        <taxon>Bacteria</taxon>
        <taxon>Thermotogati</taxon>
        <taxon>Deinococcota</taxon>
        <taxon>Deinococci</taxon>
        <taxon>Thermales</taxon>
        <taxon>Thermaceae</taxon>
        <taxon>Calidithermus</taxon>
    </lineage>
</organism>
<reference evidence="2 3" key="1">
    <citation type="submission" date="2018-08" db="EMBL/GenBank/DDBJ databases">
        <title>Meiothermus roseus NBRC 110900 genome sequencing project.</title>
        <authorList>
            <person name="Da Costa M.S."/>
            <person name="Albuquerque L."/>
            <person name="Raposo P."/>
            <person name="Froufe H.J.C."/>
            <person name="Barroso C.S."/>
            <person name="Egas C."/>
        </authorList>
    </citation>
    <scope>NUCLEOTIDE SEQUENCE [LARGE SCALE GENOMIC DNA]</scope>
    <source>
        <strain evidence="2 3">NBRC 110900</strain>
    </source>
</reference>